<evidence type="ECO:0000256" key="6">
    <source>
        <dbReference type="ARBA" id="ARBA00024016"/>
    </source>
</evidence>
<dbReference type="CDD" id="cd00609">
    <property type="entry name" value="AAT_like"/>
    <property type="match status" value="1"/>
</dbReference>
<dbReference type="PANTHER" id="PTHR43807:SF20">
    <property type="entry name" value="FI04487P"/>
    <property type="match status" value="1"/>
</dbReference>
<dbReference type="Gene3D" id="3.40.640.10">
    <property type="entry name" value="Type I PLP-dependent aspartate aminotransferase-like (Major domain)"/>
    <property type="match status" value="1"/>
</dbReference>
<dbReference type="Pfam" id="PF00155">
    <property type="entry name" value="Aminotran_1_2"/>
    <property type="match status" value="1"/>
</dbReference>
<dbReference type="GO" id="GO:0005739">
    <property type="term" value="C:mitochondrion"/>
    <property type="evidence" value="ECO:0007669"/>
    <property type="project" value="TreeGrafter"/>
</dbReference>
<protein>
    <submittedName>
        <fullName evidence="8">Kynurenine aminotransferase</fullName>
    </submittedName>
</protein>
<sequence>KSISIASHLSLNKRHKSFCYVFDKVFNFLQPISLTRSMSQSVNTKFDLPGRLQGSSKSVWNEYIQLAMQYKPLNLGQGFCDYPVPSYITDALAATANSDNPLLHQYTRGFGHLRLVQAISKLYGQLIRRPIDPQNEVLITSGAYEALYSAIQGHVDVGDEVIIVEPFFDCYEPMVKMAGGISRFIPLKPKHDKVTSSADWVLDFDELEKTFNSKTKMFILNNPNNPLGKVFTATELKKIAELCVKYNVLCLSDEVYEWMTYDGNEFIRMCTLDGMWERTITVGSAGKTFSVTGWKIGWAYAPANLIVNMQMVHQNSVYTCSTPIQETLAIAFETELPRLGTKECYFNSLPEELRLKRDFMAAFLTKAGMNVTVPEGGYFMIADWTPLSDKCDLATEIDVRRDYRFTKWMTKNIGLQGIPPSAFYKRRQFTTSFRFAVELEDK</sequence>
<dbReference type="InterPro" id="IPR004839">
    <property type="entry name" value="Aminotransferase_I/II_large"/>
</dbReference>
<evidence type="ECO:0000256" key="2">
    <source>
        <dbReference type="ARBA" id="ARBA00007441"/>
    </source>
</evidence>
<keyword evidence="9" id="KW-1185">Reference proteome</keyword>
<evidence type="ECO:0000313" key="9">
    <source>
        <dbReference type="Proteomes" id="UP001151699"/>
    </source>
</evidence>
<reference evidence="8" key="1">
    <citation type="submission" date="2022-07" db="EMBL/GenBank/DDBJ databases">
        <authorList>
            <person name="Trinca V."/>
            <person name="Uliana J.V.C."/>
            <person name="Torres T.T."/>
            <person name="Ward R.J."/>
            <person name="Monesi N."/>
        </authorList>
    </citation>
    <scope>NUCLEOTIDE SEQUENCE</scope>
    <source>
        <strain evidence="8">HSMRA1968</strain>
        <tissue evidence="8">Whole embryos</tissue>
    </source>
</reference>
<comment type="cofactor">
    <cofactor evidence="1">
        <name>pyridoxal 5'-phosphate</name>
        <dbReference type="ChEBI" id="CHEBI:597326"/>
    </cofactor>
</comment>
<dbReference type="InterPro" id="IPR015422">
    <property type="entry name" value="PyrdxlP-dep_Trfase_small"/>
</dbReference>
<keyword evidence="3 8" id="KW-0032">Aminotransferase</keyword>
<feature type="non-terminal residue" evidence="8">
    <location>
        <position position="1"/>
    </location>
</feature>
<dbReference type="SUPFAM" id="SSF53383">
    <property type="entry name" value="PLP-dependent transferases"/>
    <property type="match status" value="1"/>
</dbReference>
<evidence type="ECO:0000256" key="1">
    <source>
        <dbReference type="ARBA" id="ARBA00001933"/>
    </source>
</evidence>
<dbReference type="InterPro" id="IPR015421">
    <property type="entry name" value="PyrdxlP-dep_Trfase_major"/>
</dbReference>
<comment type="similarity">
    <text evidence="2">Belongs to the class-I pyridoxal-phosphate-dependent aminotransferase family.</text>
</comment>
<comment type="pathway">
    <text evidence="6">Amino-acid degradation; L-kynurenine degradation; kynurenate from L-kynurenine: step 1/2.</text>
</comment>
<evidence type="ECO:0000259" key="7">
    <source>
        <dbReference type="Pfam" id="PF00155"/>
    </source>
</evidence>
<dbReference type="Gene3D" id="3.90.1150.10">
    <property type="entry name" value="Aspartate Aminotransferase, domain 1"/>
    <property type="match status" value="1"/>
</dbReference>
<dbReference type="Proteomes" id="UP001151699">
    <property type="component" value="Chromosome X"/>
</dbReference>
<dbReference type="OrthoDB" id="2414662at2759"/>
<evidence type="ECO:0000256" key="3">
    <source>
        <dbReference type="ARBA" id="ARBA00022576"/>
    </source>
</evidence>
<proteinExistence type="inferred from homology"/>
<keyword evidence="4" id="KW-0808">Transferase</keyword>
<evidence type="ECO:0000256" key="5">
    <source>
        <dbReference type="ARBA" id="ARBA00022898"/>
    </source>
</evidence>
<dbReference type="GO" id="GO:0030170">
    <property type="term" value="F:pyridoxal phosphate binding"/>
    <property type="evidence" value="ECO:0007669"/>
    <property type="project" value="InterPro"/>
</dbReference>
<accession>A0A9Q0MWM4</accession>
<dbReference type="PANTHER" id="PTHR43807">
    <property type="entry name" value="FI04487P"/>
    <property type="match status" value="1"/>
</dbReference>
<feature type="domain" description="Aminotransferase class I/classII large" evidence="7">
    <location>
        <begin position="72"/>
        <end position="437"/>
    </location>
</feature>
<dbReference type="EMBL" id="WJQU01000003">
    <property type="protein sequence ID" value="KAJ6639367.1"/>
    <property type="molecule type" value="Genomic_DNA"/>
</dbReference>
<feature type="non-terminal residue" evidence="8">
    <location>
        <position position="442"/>
    </location>
</feature>
<comment type="caution">
    <text evidence="8">The sequence shown here is derived from an EMBL/GenBank/DDBJ whole genome shotgun (WGS) entry which is preliminary data.</text>
</comment>
<dbReference type="FunFam" id="3.40.640.10:FF:000024">
    <property type="entry name" value="Kynurenine--oxoglutarate transaminase 3"/>
    <property type="match status" value="1"/>
</dbReference>
<gene>
    <name evidence="8" type="primary">KAT</name>
    <name evidence="8" type="ORF">Bhyg_12111</name>
</gene>
<dbReference type="GO" id="GO:0016212">
    <property type="term" value="F:kynurenine-oxoglutarate transaminase activity"/>
    <property type="evidence" value="ECO:0007669"/>
    <property type="project" value="TreeGrafter"/>
</dbReference>
<dbReference type="InterPro" id="IPR015424">
    <property type="entry name" value="PyrdxlP-dep_Trfase"/>
</dbReference>
<organism evidence="8 9">
    <name type="scientific">Pseudolycoriella hygida</name>
    <dbReference type="NCBI Taxonomy" id="35572"/>
    <lineage>
        <taxon>Eukaryota</taxon>
        <taxon>Metazoa</taxon>
        <taxon>Ecdysozoa</taxon>
        <taxon>Arthropoda</taxon>
        <taxon>Hexapoda</taxon>
        <taxon>Insecta</taxon>
        <taxon>Pterygota</taxon>
        <taxon>Neoptera</taxon>
        <taxon>Endopterygota</taxon>
        <taxon>Diptera</taxon>
        <taxon>Nematocera</taxon>
        <taxon>Sciaroidea</taxon>
        <taxon>Sciaridae</taxon>
        <taxon>Pseudolycoriella</taxon>
    </lineage>
</organism>
<evidence type="ECO:0000256" key="4">
    <source>
        <dbReference type="ARBA" id="ARBA00022679"/>
    </source>
</evidence>
<name>A0A9Q0MWM4_9DIPT</name>
<dbReference type="AlphaFoldDB" id="A0A9Q0MWM4"/>
<keyword evidence="5" id="KW-0663">Pyridoxal phosphate</keyword>
<dbReference type="InterPro" id="IPR051326">
    <property type="entry name" value="Kynurenine-oxoglutarate_AT"/>
</dbReference>
<evidence type="ECO:0000313" key="8">
    <source>
        <dbReference type="EMBL" id="KAJ6639367.1"/>
    </source>
</evidence>